<organism evidence="8 9">
    <name type="scientific">Denitratimonas tolerans</name>
    <dbReference type="NCBI Taxonomy" id="1338420"/>
    <lineage>
        <taxon>Bacteria</taxon>
        <taxon>Pseudomonadati</taxon>
        <taxon>Pseudomonadota</taxon>
        <taxon>Gammaproteobacteria</taxon>
        <taxon>Lysobacterales</taxon>
        <taxon>Lysobacteraceae</taxon>
        <taxon>Denitratimonas</taxon>
    </lineage>
</organism>
<name>A0AAW9R3F0_9GAMM</name>
<evidence type="ECO:0000256" key="2">
    <source>
        <dbReference type="ARBA" id="ARBA00022723"/>
    </source>
</evidence>
<dbReference type="InterPro" id="IPR017941">
    <property type="entry name" value="Rieske_2Fe-2S"/>
</dbReference>
<feature type="signal peptide" evidence="6">
    <location>
        <begin position="1"/>
        <end position="26"/>
    </location>
</feature>
<dbReference type="Pfam" id="PF00355">
    <property type="entry name" value="Rieske"/>
    <property type="match status" value="1"/>
</dbReference>
<evidence type="ECO:0000313" key="9">
    <source>
        <dbReference type="Proteomes" id="UP001364472"/>
    </source>
</evidence>
<dbReference type="SUPFAM" id="SSF50022">
    <property type="entry name" value="ISP domain"/>
    <property type="match status" value="1"/>
</dbReference>
<accession>A0AAW9R3F0</accession>
<feature type="chain" id="PRO_5043477331" evidence="6">
    <location>
        <begin position="27"/>
        <end position="233"/>
    </location>
</feature>
<gene>
    <name evidence="8" type="ORF">WB794_03300</name>
</gene>
<reference evidence="8 9" key="1">
    <citation type="journal article" date="2016" name="Antonie Van Leeuwenhoek">
        <title>Denitratimonas tolerans gen. nov., sp. nov., a denitrifying bacterium isolated from a bioreactor for tannery wastewater treatment.</title>
        <authorList>
            <person name="Han S.I."/>
            <person name="Kim J.O."/>
            <person name="Lee Y.R."/>
            <person name="Ekpeghere K.I."/>
            <person name="Koh S.C."/>
            <person name="Whang K.S."/>
        </authorList>
    </citation>
    <scope>NUCLEOTIDE SEQUENCE [LARGE SCALE GENOMIC DNA]</scope>
    <source>
        <strain evidence="8 9">KACC 17565</strain>
    </source>
</reference>
<evidence type="ECO:0000313" key="8">
    <source>
        <dbReference type="EMBL" id="MEJ1248703.1"/>
    </source>
</evidence>
<keyword evidence="6" id="KW-0732">Signal</keyword>
<dbReference type="Proteomes" id="UP001364472">
    <property type="component" value="Unassembled WGS sequence"/>
</dbReference>
<evidence type="ECO:0000259" key="7">
    <source>
        <dbReference type="PROSITE" id="PS51296"/>
    </source>
</evidence>
<sequence>MDRRRFVTLCASTPLLAGLAGHRAFAGPMVDYPAAELVDADGAPLKASAIPTGEALIFSYPFRAIPCFLIRLRSRTETVDELSTMDGESYRSPAGVGPDSSLVAFVAICTHQLSYPTAQASFLSYASDTGALADAPGRIVCCAHGSVFDPSRGARLVAGPAPSPLVPVRLAHDPETDRLRATGSLGEAFFRRFFDAYKGDLIERYGPGVYRQPVDGTSVALPQSRYSAVVAGC</sequence>
<evidence type="ECO:0000256" key="6">
    <source>
        <dbReference type="SAM" id="SignalP"/>
    </source>
</evidence>
<dbReference type="EMBL" id="JBBDHC010000003">
    <property type="protein sequence ID" value="MEJ1248703.1"/>
    <property type="molecule type" value="Genomic_DNA"/>
</dbReference>
<dbReference type="AlphaFoldDB" id="A0AAW9R3F0"/>
<dbReference type="GO" id="GO:0051537">
    <property type="term" value="F:2 iron, 2 sulfur cluster binding"/>
    <property type="evidence" value="ECO:0007669"/>
    <property type="project" value="UniProtKB-KW"/>
</dbReference>
<dbReference type="InterPro" id="IPR014349">
    <property type="entry name" value="Rieske_Fe-S_prot"/>
</dbReference>
<dbReference type="PROSITE" id="PS51296">
    <property type="entry name" value="RIESKE"/>
    <property type="match status" value="1"/>
</dbReference>
<keyword evidence="4" id="KW-0411">Iron-sulfur</keyword>
<comment type="caution">
    <text evidence="8">The sequence shown here is derived from an EMBL/GenBank/DDBJ whole genome shotgun (WGS) entry which is preliminary data.</text>
</comment>
<dbReference type="Gene3D" id="2.102.10.10">
    <property type="entry name" value="Rieske [2Fe-2S] iron-sulphur domain"/>
    <property type="match status" value="1"/>
</dbReference>
<keyword evidence="3" id="KW-0408">Iron</keyword>
<evidence type="ECO:0000256" key="4">
    <source>
        <dbReference type="ARBA" id="ARBA00023014"/>
    </source>
</evidence>
<feature type="domain" description="Rieske" evidence="7">
    <location>
        <begin position="96"/>
        <end position="179"/>
    </location>
</feature>
<evidence type="ECO:0000256" key="1">
    <source>
        <dbReference type="ARBA" id="ARBA00022714"/>
    </source>
</evidence>
<protein>
    <submittedName>
        <fullName evidence="8">Rieske (2Fe-2S) protein</fullName>
    </submittedName>
</protein>
<keyword evidence="1" id="KW-0001">2Fe-2S</keyword>
<proteinExistence type="predicted"/>
<dbReference type="PANTHER" id="PTHR10134">
    <property type="entry name" value="CYTOCHROME B-C1 COMPLEX SUBUNIT RIESKE, MITOCHONDRIAL"/>
    <property type="match status" value="1"/>
</dbReference>
<keyword evidence="9" id="KW-1185">Reference proteome</keyword>
<evidence type="ECO:0000256" key="5">
    <source>
        <dbReference type="ARBA" id="ARBA00023157"/>
    </source>
</evidence>
<dbReference type="GO" id="GO:0046872">
    <property type="term" value="F:metal ion binding"/>
    <property type="evidence" value="ECO:0007669"/>
    <property type="project" value="UniProtKB-KW"/>
</dbReference>
<dbReference type="InterPro" id="IPR036922">
    <property type="entry name" value="Rieske_2Fe-2S_sf"/>
</dbReference>
<evidence type="ECO:0000256" key="3">
    <source>
        <dbReference type="ARBA" id="ARBA00023004"/>
    </source>
</evidence>
<keyword evidence="2" id="KW-0479">Metal-binding</keyword>
<dbReference type="RefSeq" id="WP_337334419.1">
    <property type="nucleotide sequence ID" value="NZ_JBBDHC010000003.1"/>
</dbReference>
<keyword evidence="5" id="KW-1015">Disulfide bond</keyword>